<dbReference type="Pfam" id="PF05016">
    <property type="entry name" value="ParE_toxin"/>
    <property type="match status" value="1"/>
</dbReference>
<evidence type="ECO:0000313" key="3">
    <source>
        <dbReference type="EMBL" id="PTQ76359.1"/>
    </source>
</evidence>
<dbReference type="EMBL" id="QAOI01000018">
    <property type="protein sequence ID" value="PTQ76359.1"/>
    <property type="molecule type" value="Genomic_DNA"/>
</dbReference>
<evidence type="ECO:0000256" key="2">
    <source>
        <dbReference type="ARBA" id="ARBA00022649"/>
    </source>
</evidence>
<protein>
    <submittedName>
        <fullName evidence="3">Plasmid stabilization system protein ParE</fullName>
    </submittedName>
</protein>
<dbReference type="PANTHER" id="PTHR33755:SF6">
    <property type="entry name" value="PLASMID STABILIZATION SYSTEM PROTEIN"/>
    <property type="match status" value="1"/>
</dbReference>
<reference evidence="3 4" key="1">
    <citation type="submission" date="2018-04" db="EMBL/GenBank/DDBJ databases">
        <title>Active sludge and wastewater microbial communities from Klosterneuburg, Austria.</title>
        <authorList>
            <person name="Wagner M."/>
        </authorList>
    </citation>
    <scope>NUCLEOTIDE SEQUENCE [LARGE SCALE GENOMIC DNA]</scope>
    <source>
        <strain evidence="3 4">Nm49</strain>
    </source>
</reference>
<dbReference type="PANTHER" id="PTHR33755">
    <property type="entry name" value="TOXIN PARE1-RELATED"/>
    <property type="match status" value="1"/>
</dbReference>
<sequence length="99" mass="11940">MTQYKIDIAPEAAKEIEDIYLYIAKDSQNNATSWYFAIYDKIQTLKDFPARCPMAFEDRYYEYEIRHLIIGNYRVLYRIQDRTVQILHVKHGAQQRNPF</sequence>
<dbReference type="InterPro" id="IPR051803">
    <property type="entry name" value="TA_system_RelE-like_toxin"/>
</dbReference>
<dbReference type="InterPro" id="IPR007712">
    <property type="entry name" value="RelE/ParE_toxin"/>
</dbReference>
<dbReference type="SUPFAM" id="SSF143011">
    <property type="entry name" value="RelE-like"/>
    <property type="match status" value="1"/>
</dbReference>
<dbReference type="AlphaFoldDB" id="A0A2T5HXQ7"/>
<accession>A0A2T5HXQ7</accession>
<keyword evidence="2" id="KW-1277">Toxin-antitoxin system</keyword>
<comment type="caution">
    <text evidence="3">The sequence shown here is derived from an EMBL/GenBank/DDBJ whole genome shotgun (WGS) entry which is preliminary data.</text>
</comment>
<organism evidence="3 4">
    <name type="scientific">Nitrosomonas oligotropha</name>
    <dbReference type="NCBI Taxonomy" id="42354"/>
    <lineage>
        <taxon>Bacteria</taxon>
        <taxon>Pseudomonadati</taxon>
        <taxon>Pseudomonadota</taxon>
        <taxon>Betaproteobacteria</taxon>
        <taxon>Nitrosomonadales</taxon>
        <taxon>Nitrosomonadaceae</taxon>
        <taxon>Nitrosomonas</taxon>
    </lineage>
</organism>
<proteinExistence type="inferred from homology"/>
<name>A0A2T5HXQ7_9PROT</name>
<gene>
    <name evidence="3" type="ORF">C8R26_11815</name>
</gene>
<dbReference type="RefSeq" id="WP_107803754.1">
    <property type="nucleotide sequence ID" value="NZ_QAOI01000018.1"/>
</dbReference>
<evidence type="ECO:0000256" key="1">
    <source>
        <dbReference type="ARBA" id="ARBA00006226"/>
    </source>
</evidence>
<dbReference type="InterPro" id="IPR035093">
    <property type="entry name" value="RelE/ParE_toxin_dom_sf"/>
</dbReference>
<comment type="similarity">
    <text evidence="1">Belongs to the RelE toxin family.</text>
</comment>
<dbReference type="Proteomes" id="UP000244128">
    <property type="component" value="Unassembled WGS sequence"/>
</dbReference>
<evidence type="ECO:0000313" key="4">
    <source>
        <dbReference type="Proteomes" id="UP000244128"/>
    </source>
</evidence>
<dbReference type="Gene3D" id="3.30.2310.20">
    <property type="entry name" value="RelE-like"/>
    <property type="match status" value="1"/>
</dbReference>